<dbReference type="PANTHER" id="PTHR34501">
    <property type="entry name" value="PROTEIN YDDL-RELATED"/>
    <property type="match status" value="1"/>
</dbReference>
<dbReference type="InterPro" id="IPR002299">
    <property type="entry name" value="Porin_Neis"/>
</dbReference>
<dbReference type="InterPro" id="IPR050298">
    <property type="entry name" value="Gram-neg_bact_OMP"/>
</dbReference>
<evidence type="ECO:0000259" key="12">
    <source>
        <dbReference type="Pfam" id="PF13609"/>
    </source>
</evidence>
<comment type="subunit">
    <text evidence="2">Homotrimer.</text>
</comment>
<feature type="signal peptide" evidence="11">
    <location>
        <begin position="1"/>
        <end position="20"/>
    </location>
</feature>
<dbReference type="InterPro" id="IPR001702">
    <property type="entry name" value="Porin_Gram-ve"/>
</dbReference>
<keyword evidence="4" id="KW-1134">Transmembrane beta strand</keyword>
<organism evidence="13 14">
    <name type="scientific">Piscinibacter gummiphilus</name>
    <dbReference type="NCBI Taxonomy" id="946333"/>
    <lineage>
        <taxon>Bacteria</taxon>
        <taxon>Pseudomonadati</taxon>
        <taxon>Pseudomonadota</taxon>
        <taxon>Betaproteobacteria</taxon>
        <taxon>Burkholderiales</taxon>
        <taxon>Sphaerotilaceae</taxon>
        <taxon>Piscinibacter</taxon>
    </lineage>
</organism>
<keyword evidence="3" id="KW-0813">Transport</keyword>
<keyword evidence="5" id="KW-0812">Transmembrane</keyword>
<dbReference type="Proteomes" id="UP001303946">
    <property type="component" value="Chromosome"/>
</dbReference>
<dbReference type="Pfam" id="PF13609">
    <property type="entry name" value="Porin_4"/>
    <property type="match status" value="1"/>
</dbReference>
<protein>
    <submittedName>
        <fullName evidence="13">Porin</fullName>
    </submittedName>
</protein>
<accession>A0ABZ0CUK3</accession>
<keyword evidence="9" id="KW-0472">Membrane</keyword>
<evidence type="ECO:0000256" key="9">
    <source>
        <dbReference type="ARBA" id="ARBA00023136"/>
    </source>
</evidence>
<dbReference type="PANTHER" id="PTHR34501:SF9">
    <property type="entry name" value="MAJOR OUTER MEMBRANE PROTEIN P.IA"/>
    <property type="match status" value="1"/>
</dbReference>
<dbReference type="Gene3D" id="2.40.160.10">
    <property type="entry name" value="Porin"/>
    <property type="match status" value="1"/>
</dbReference>
<gene>
    <name evidence="13" type="ORF">RXV79_17065</name>
</gene>
<proteinExistence type="predicted"/>
<reference evidence="13 14" key="1">
    <citation type="submission" date="2023-10" db="EMBL/GenBank/DDBJ databases">
        <title>Bacteria for the degradation of biodegradable plastic PBAT(Polybutylene adipate terephthalate).</title>
        <authorList>
            <person name="Weon H.-Y."/>
            <person name="Yeon J."/>
        </authorList>
    </citation>
    <scope>NUCLEOTIDE SEQUENCE [LARGE SCALE GENOMIC DNA]</scope>
    <source>
        <strain evidence="13 14">SBD 7-3</strain>
    </source>
</reference>
<evidence type="ECO:0000256" key="10">
    <source>
        <dbReference type="ARBA" id="ARBA00023237"/>
    </source>
</evidence>
<feature type="chain" id="PRO_5045505886" evidence="11">
    <location>
        <begin position="21"/>
        <end position="324"/>
    </location>
</feature>
<feature type="domain" description="Porin" evidence="12">
    <location>
        <begin position="8"/>
        <end position="294"/>
    </location>
</feature>
<dbReference type="CDD" id="cd00342">
    <property type="entry name" value="gram_neg_porins"/>
    <property type="match status" value="1"/>
</dbReference>
<sequence length="324" mass="34464">MKRSLLIAALSTLAAGSALAQSNVTIFGRLNDSVERQKVGSTSTTAVVDSASRLGFKGSEDLGGGLKANFIIEHGFNTDTGTVAGSRFWGRESTVGLSHPTFGAIRLGNMAASEAYFATADYVSMHNHDTGSSADALYEFVTTGQLQNAIAYTSPTFAGLRADVQYSLHEAGTVSRRALALNYDLGALHLGLGHEAATDTDRKSTALRALYELGAFTIGGYYERTTGDTFKRNNFRLAGMYAMGASEFHVNAGLAGDRGGVDNTGAKQYTLGYNYNLSKRTKVYAFYTKVDNDANATYNPGGFVTAPTAGQNLQSFALGVRHNF</sequence>
<keyword evidence="10" id="KW-0998">Cell outer membrane</keyword>
<evidence type="ECO:0000313" key="13">
    <source>
        <dbReference type="EMBL" id="WOB06630.1"/>
    </source>
</evidence>
<evidence type="ECO:0000256" key="7">
    <source>
        <dbReference type="ARBA" id="ARBA00023065"/>
    </source>
</evidence>
<keyword evidence="7" id="KW-0406">Ion transport</keyword>
<evidence type="ECO:0000256" key="11">
    <source>
        <dbReference type="SAM" id="SignalP"/>
    </source>
</evidence>
<evidence type="ECO:0000256" key="6">
    <source>
        <dbReference type="ARBA" id="ARBA00022729"/>
    </source>
</evidence>
<dbReference type="PRINTS" id="PR00184">
    <property type="entry name" value="NEISSPPORIN"/>
</dbReference>
<name>A0ABZ0CUK3_9BURK</name>
<dbReference type="EMBL" id="CP136336">
    <property type="protein sequence ID" value="WOB06630.1"/>
    <property type="molecule type" value="Genomic_DNA"/>
</dbReference>
<dbReference type="PRINTS" id="PR00182">
    <property type="entry name" value="ECOLNEIPORIN"/>
</dbReference>
<keyword evidence="14" id="KW-1185">Reference proteome</keyword>
<evidence type="ECO:0000256" key="5">
    <source>
        <dbReference type="ARBA" id="ARBA00022692"/>
    </source>
</evidence>
<dbReference type="SUPFAM" id="SSF56935">
    <property type="entry name" value="Porins"/>
    <property type="match status" value="1"/>
</dbReference>
<evidence type="ECO:0000256" key="2">
    <source>
        <dbReference type="ARBA" id="ARBA00011233"/>
    </source>
</evidence>
<dbReference type="InterPro" id="IPR023614">
    <property type="entry name" value="Porin_dom_sf"/>
</dbReference>
<evidence type="ECO:0000256" key="1">
    <source>
        <dbReference type="ARBA" id="ARBA00004571"/>
    </source>
</evidence>
<comment type="subcellular location">
    <subcellularLocation>
        <location evidence="1">Cell outer membrane</location>
        <topology evidence="1">Multi-pass membrane protein</topology>
    </subcellularLocation>
</comment>
<keyword evidence="6 11" id="KW-0732">Signal</keyword>
<evidence type="ECO:0000313" key="14">
    <source>
        <dbReference type="Proteomes" id="UP001303946"/>
    </source>
</evidence>
<evidence type="ECO:0000256" key="3">
    <source>
        <dbReference type="ARBA" id="ARBA00022448"/>
    </source>
</evidence>
<keyword evidence="8" id="KW-0626">Porin</keyword>
<dbReference type="InterPro" id="IPR033900">
    <property type="entry name" value="Gram_neg_porin_domain"/>
</dbReference>
<evidence type="ECO:0000256" key="4">
    <source>
        <dbReference type="ARBA" id="ARBA00022452"/>
    </source>
</evidence>
<evidence type="ECO:0000256" key="8">
    <source>
        <dbReference type="ARBA" id="ARBA00023114"/>
    </source>
</evidence>